<comment type="caution">
    <text evidence="1">The sequence shown here is derived from an EMBL/GenBank/DDBJ whole genome shotgun (WGS) entry which is preliminary data.</text>
</comment>
<dbReference type="EMBL" id="POUC01000513">
    <property type="protein sequence ID" value="PNG17156.1"/>
    <property type="molecule type" value="Genomic_DNA"/>
</dbReference>
<name>A0A2N8TDP5_9ACTN</name>
<evidence type="ECO:0008006" key="3">
    <source>
        <dbReference type="Google" id="ProtNLM"/>
    </source>
</evidence>
<dbReference type="Gene3D" id="3.40.50.150">
    <property type="entry name" value="Vaccinia Virus protein VP39"/>
    <property type="match status" value="1"/>
</dbReference>
<proteinExistence type="predicted"/>
<dbReference type="SUPFAM" id="SSF53335">
    <property type="entry name" value="S-adenosyl-L-methionine-dependent methyltransferases"/>
    <property type="match status" value="1"/>
</dbReference>
<sequence>MVFMGDTHASNGAPAGGRLKLLHDAFSAEQEAEDAATIAQASGHPALAECWKAAALLTSYADENPGDDQVEGWRYDATERITECAYAIVEGYDERVEELAREARGERAAYVAGRIEDQCPVTAERIAALDDETRQLLEWYAGPFPIEWLFAPERDALGRILSKRVIVLFHGPGGLSLGLRNILGADVDIVGIDLDGGAVATATAAGFRVIHADVTQVSPENPALRFVSGIALTPPCQAFTPSGLGKGRYADAIDIICRVIWEAGAAAGFLPWEHSPTGYAPRSGDIWDEVRAPLAQLEDPRAGLMAEVVIWPLGMLARWNETLEWVMVEQSSRLPQQIEDGLFEQLTQAGWHTTEAFTLDAVTYGASHRKRRFMAAYRGEAAPFVDVAPAEPIPAPTFAEVVGWPTGRVYLTRGHRPVDPVTGRAKGGGSRSADLPSTCVTATAYGWADSETGETISQADIGRLVGFPGDYPWTHVGRGRGVRNVAQQAADAVCPMVAAAVFGRVLGDEGWEAKVRAYVHELYGIATAQVHRMDEQLGLFPEPDAADSRAA</sequence>
<protein>
    <recommendedName>
        <fullName evidence="3">DNA (cytosine-5-)-methyltransferase</fullName>
    </recommendedName>
</protein>
<keyword evidence="2" id="KW-1185">Reference proteome</keyword>
<organism evidence="1 2">
    <name type="scientific">Streptomyces cahuitamycinicus</name>
    <dbReference type="NCBI Taxonomy" id="2070367"/>
    <lineage>
        <taxon>Bacteria</taxon>
        <taxon>Bacillati</taxon>
        <taxon>Actinomycetota</taxon>
        <taxon>Actinomycetes</taxon>
        <taxon>Kitasatosporales</taxon>
        <taxon>Streptomycetaceae</taxon>
        <taxon>Streptomyces</taxon>
    </lineage>
</organism>
<reference evidence="1 2" key="1">
    <citation type="submission" date="2018-01" db="EMBL/GenBank/DDBJ databases">
        <title>Draft genome sequence of Streptomyces sp. 13K301.</title>
        <authorList>
            <person name="Sahin N."/>
            <person name="Saygin H."/>
            <person name="Ay H."/>
        </authorList>
    </citation>
    <scope>NUCLEOTIDE SEQUENCE [LARGE SCALE GENOMIC DNA]</scope>
    <source>
        <strain evidence="1 2">13K301</strain>
    </source>
</reference>
<evidence type="ECO:0000313" key="2">
    <source>
        <dbReference type="Proteomes" id="UP000235943"/>
    </source>
</evidence>
<evidence type="ECO:0000313" key="1">
    <source>
        <dbReference type="EMBL" id="PNG17156.1"/>
    </source>
</evidence>
<dbReference type="AlphaFoldDB" id="A0A2N8TDP5"/>
<dbReference type="InterPro" id="IPR029063">
    <property type="entry name" value="SAM-dependent_MTases_sf"/>
</dbReference>
<dbReference type="Proteomes" id="UP000235943">
    <property type="component" value="Unassembled WGS sequence"/>
</dbReference>
<gene>
    <name evidence="1" type="ORF">C1J00_38035</name>
</gene>
<accession>A0A2N8TDP5</accession>